<feature type="non-terminal residue" evidence="1">
    <location>
        <position position="1"/>
    </location>
</feature>
<comment type="caution">
    <text evidence="1">The sequence shown here is derived from an EMBL/GenBank/DDBJ whole genome shotgun (WGS) entry which is preliminary data.</text>
</comment>
<dbReference type="Proteomes" id="UP000076858">
    <property type="component" value="Unassembled WGS sequence"/>
</dbReference>
<reference evidence="1 2" key="1">
    <citation type="submission" date="2016-03" db="EMBL/GenBank/DDBJ databases">
        <title>EvidentialGene: Evidence-directed Construction of Genes on Genomes.</title>
        <authorList>
            <person name="Gilbert D.G."/>
            <person name="Choi J.-H."/>
            <person name="Mockaitis K."/>
            <person name="Colbourne J."/>
            <person name="Pfrender M."/>
        </authorList>
    </citation>
    <scope>NUCLEOTIDE SEQUENCE [LARGE SCALE GENOMIC DNA]</scope>
    <source>
        <strain evidence="1 2">Xinb3</strain>
        <tissue evidence="1">Complete organism</tissue>
    </source>
</reference>
<accession>A0A164G2A6</accession>
<dbReference type="AlphaFoldDB" id="A0A164G2A6"/>
<organism evidence="1 2">
    <name type="scientific">Daphnia magna</name>
    <dbReference type="NCBI Taxonomy" id="35525"/>
    <lineage>
        <taxon>Eukaryota</taxon>
        <taxon>Metazoa</taxon>
        <taxon>Ecdysozoa</taxon>
        <taxon>Arthropoda</taxon>
        <taxon>Crustacea</taxon>
        <taxon>Branchiopoda</taxon>
        <taxon>Diplostraca</taxon>
        <taxon>Cladocera</taxon>
        <taxon>Anomopoda</taxon>
        <taxon>Daphniidae</taxon>
        <taxon>Daphnia</taxon>
    </lineage>
</organism>
<gene>
    <name evidence="1" type="ORF">APZ42_006151</name>
</gene>
<dbReference type="OrthoDB" id="10674310at2759"/>
<keyword evidence="2" id="KW-1185">Reference proteome</keyword>
<sequence length="201" mass="22693">DCESSAYLSMLCLAYKLKYHLSNEAFKDHLKIIQIATKSTTAEIESAAKCVAKYDHLLMDVKQNFVCAKKNCDAILEIGKNGLPKQKQRCRHPFDKSRSCYILVLPIEQQLKFFLESGGMKLRKETTGYDGTTLGDVQSGNCYREKVCGDGSENQVIFTLQLNVDGAQCFKKSKFGFWPFMGVINEIPYGARRANMFLMAL</sequence>
<name>A0A164G2A6_9CRUS</name>
<evidence type="ECO:0000313" key="2">
    <source>
        <dbReference type="Proteomes" id="UP000076858"/>
    </source>
</evidence>
<protein>
    <submittedName>
        <fullName evidence="1">Uncharacterized protein</fullName>
    </submittedName>
</protein>
<dbReference type="EMBL" id="LRGB01017073">
    <property type="protein sequence ID" value="KZR98435.1"/>
    <property type="molecule type" value="Genomic_DNA"/>
</dbReference>
<feature type="non-terminal residue" evidence="1">
    <location>
        <position position="201"/>
    </location>
</feature>
<dbReference type="STRING" id="35525.A0A164G2A6"/>
<evidence type="ECO:0000313" key="1">
    <source>
        <dbReference type="EMBL" id="KZR98435.1"/>
    </source>
</evidence>
<proteinExistence type="predicted"/>